<dbReference type="PANTHER" id="PTHR43591">
    <property type="entry name" value="METHYLTRANSFERASE"/>
    <property type="match status" value="1"/>
</dbReference>
<dbReference type="STRING" id="84724.SAMN04488564_105107"/>
<keyword evidence="3" id="KW-1185">Reference proteome</keyword>
<evidence type="ECO:0000313" key="2">
    <source>
        <dbReference type="EMBL" id="SFR20069.1"/>
    </source>
</evidence>
<accession>A0A1I6EQN0</accession>
<keyword evidence="2" id="KW-0808">Transferase</keyword>
<dbReference type="InterPro" id="IPR013216">
    <property type="entry name" value="Methyltransf_11"/>
</dbReference>
<dbReference type="GO" id="GO:0032259">
    <property type="term" value="P:methylation"/>
    <property type="evidence" value="ECO:0007669"/>
    <property type="project" value="UniProtKB-KW"/>
</dbReference>
<organism evidence="2 3">
    <name type="scientific">Lentzea waywayandensis</name>
    <dbReference type="NCBI Taxonomy" id="84724"/>
    <lineage>
        <taxon>Bacteria</taxon>
        <taxon>Bacillati</taxon>
        <taxon>Actinomycetota</taxon>
        <taxon>Actinomycetes</taxon>
        <taxon>Pseudonocardiales</taxon>
        <taxon>Pseudonocardiaceae</taxon>
        <taxon>Lentzea</taxon>
    </lineage>
</organism>
<gene>
    <name evidence="2" type="ORF">SAMN04488564_105107</name>
</gene>
<dbReference type="CDD" id="cd02440">
    <property type="entry name" value="AdoMet_MTases"/>
    <property type="match status" value="1"/>
</dbReference>
<dbReference type="RefSeq" id="WP_177320508.1">
    <property type="nucleotide sequence ID" value="NZ_FOYL01000005.1"/>
</dbReference>
<dbReference type="SUPFAM" id="SSF53335">
    <property type="entry name" value="S-adenosyl-L-methionine-dependent methyltransferases"/>
    <property type="match status" value="1"/>
</dbReference>
<keyword evidence="2" id="KW-0489">Methyltransferase</keyword>
<dbReference type="GO" id="GO:0008757">
    <property type="term" value="F:S-adenosylmethionine-dependent methyltransferase activity"/>
    <property type="evidence" value="ECO:0007669"/>
    <property type="project" value="InterPro"/>
</dbReference>
<keyword evidence="2" id="KW-0830">Ubiquinone</keyword>
<proteinExistence type="predicted"/>
<dbReference type="EMBL" id="FOYL01000005">
    <property type="protein sequence ID" value="SFR20069.1"/>
    <property type="molecule type" value="Genomic_DNA"/>
</dbReference>
<evidence type="ECO:0000313" key="3">
    <source>
        <dbReference type="Proteomes" id="UP000198583"/>
    </source>
</evidence>
<reference evidence="3" key="1">
    <citation type="submission" date="2016-10" db="EMBL/GenBank/DDBJ databases">
        <authorList>
            <person name="Varghese N."/>
            <person name="Submissions S."/>
        </authorList>
    </citation>
    <scope>NUCLEOTIDE SEQUENCE [LARGE SCALE GENOMIC DNA]</scope>
    <source>
        <strain evidence="3">DSM 44232</strain>
    </source>
</reference>
<evidence type="ECO:0000259" key="1">
    <source>
        <dbReference type="Pfam" id="PF08241"/>
    </source>
</evidence>
<dbReference type="Proteomes" id="UP000198583">
    <property type="component" value="Unassembled WGS sequence"/>
</dbReference>
<protein>
    <submittedName>
        <fullName evidence="2">Ubiquinone/menaquinone biosynthesis C-methylase UbiE</fullName>
    </submittedName>
</protein>
<dbReference type="PANTHER" id="PTHR43591:SF24">
    <property type="entry name" value="2-METHOXY-6-POLYPRENYL-1,4-BENZOQUINOL METHYLASE, MITOCHONDRIAL"/>
    <property type="match status" value="1"/>
</dbReference>
<dbReference type="InterPro" id="IPR029063">
    <property type="entry name" value="SAM-dependent_MTases_sf"/>
</dbReference>
<feature type="domain" description="Methyltransferase type 11" evidence="1">
    <location>
        <begin position="48"/>
        <end position="131"/>
    </location>
</feature>
<name>A0A1I6EQN0_9PSEU</name>
<dbReference type="AlphaFoldDB" id="A0A1I6EQN0"/>
<dbReference type="Gene3D" id="3.40.50.150">
    <property type="entry name" value="Vaccinia Virus protein VP39"/>
    <property type="match status" value="1"/>
</dbReference>
<dbReference type="Pfam" id="PF08241">
    <property type="entry name" value="Methyltransf_11"/>
    <property type="match status" value="1"/>
</dbReference>
<sequence length="248" mass="27127">MTDEQAVQEGDLWGRKAAQRAALGAKMSMPAWKTAIERTGITDGTTVLDLACGSGEFCATATEAGAKATGIDISPAMIALARQASTAEFHELPLGRLPWQDGTFDVVTAFNALFFAQDPDEAFAEAVRVSRDYVVVCEWHPEHPSDLLVVGRAVRGPGGRRGAKLPEPREKITIDIPQEHPDEATMLRSFLSVGSYQRIIESEGEKKVVEKIRAAVEPFRTPDSGYRFSNKYLMSVFRKNDQAAARIS</sequence>